<organism evidence="2">
    <name type="scientific">Prymnesium polylepis</name>
    <dbReference type="NCBI Taxonomy" id="72548"/>
    <lineage>
        <taxon>Eukaryota</taxon>
        <taxon>Haptista</taxon>
        <taxon>Haptophyta</taxon>
        <taxon>Prymnesiophyceae</taxon>
        <taxon>Prymnesiales</taxon>
        <taxon>Prymnesiaceae</taxon>
        <taxon>Prymnesium</taxon>
    </lineage>
</organism>
<evidence type="ECO:0000256" key="1">
    <source>
        <dbReference type="SAM" id="Phobius"/>
    </source>
</evidence>
<feature type="transmembrane region" description="Helical" evidence="1">
    <location>
        <begin position="62"/>
        <end position="88"/>
    </location>
</feature>
<proteinExistence type="predicted"/>
<gene>
    <name evidence="2" type="ORF">CPOL0286_LOCUS13046</name>
</gene>
<protein>
    <recommendedName>
        <fullName evidence="3">H(+)-exporting diphosphatase</fullName>
    </recommendedName>
</protein>
<name>A0A7S4IW53_9EUKA</name>
<sequence>MLEAERVALKWEAYHASLDIVEREMGVLLQFFTNVGTIGALLAGFIWNTLSNEFWPEHMSEAAEICFTGCVCVAFGSMVFSVFSAIVTQTLGPTMALKGKDGTAMRKAVEHMKVERWRVLVGISIGMLGFAVAFLILLWHKVEFTASAILGTAVWAVMLVTLVVSVRSTAMNFAVPEASPMVGAGVVRGEEYLRKAGQTAPAAATAAPSRIAVRSGSATTRCSHTLSSGSPGSPSSY</sequence>
<reference evidence="2" key="1">
    <citation type="submission" date="2021-01" db="EMBL/GenBank/DDBJ databases">
        <authorList>
            <person name="Corre E."/>
            <person name="Pelletier E."/>
            <person name="Niang G."/>
            <person name="Scheremetjew M."/>
            <person name="Finn R."/>
            <person name="Kale V."/>
            <person name="Holt S."/>
            <person name="Cochrane G."/>
            <person name="Meng A."/>
            <person name="Brown T."/>
            <person name="Cohen L."/>
        </authorList>
    </citation>
    <scope>NUCLEOTIDE SEQUENCE</scope>
    <source>
        <strain evidence="2">UIO037</strain>
    </source>
</reference>
<dbReference type="AlphaFoldDB" id="A0A7S4IW53"/>
<keyword evidence="1" id="KW-0472">Membrane</keyword>
<dbReference type="EMBL" id="HBKO01028486">
    <property type="protein sequence ID" value="CAE2241630.1"/>
    <property type="molecule type" value="Transcribed_RNA"/>
</dbReference>
<feature type="transmembrane region" description="Helical" evidence="1">
    <location>
        <begin position="27"/>
        <end position="50"/>
    </location>
</feature>
<keyword evidence="1" id="KW-1133">Transmembrane helix</keyword>
<feature type="transmembrane region" description="Helical" evidence="1">
    <location>
        <begin position="144"/>
        <end position="164"/>
    </location>
</feature>
<feature type="transmembrane region" description="Helical" evidence="1">
    <location>
        <begin position="117"/>
        <end position="138"/>
    </location>
</feature>
<evidence type="ECO:0008006" key="3">
    <source>
        <dbReference type="Google" id="ProtNLM"/>
    </source>
</evidence>
<accession>A0A7S4IW53</accession>
<keyword evidence="1" id="KW-0812">Transmembrane</keyword>
<evidence type="ECO:0000313" key="2">
    <source>
        <dbReference type="EMBL" id="CAE2241630.1"/>
    </source>
</evidence>